<dbReference type="Proteomes" id="UP000464718">
    <property type="component" value="Chromosome i"/>
</dbReference>
<reference evidence="6 13" key="2">
    <citation type="submission" date="2015-08" db="EMBL/GenBank/DDBJ databases">
        <title>Draft Genome Sequences of Vibrio parahaemolyticus Strains.</title>
        <authorList>
            <person name="Gonzalez-Escalona N."/>
            <person name="DePaola A."/>
        </authorList>
    </citation>
    <scope>NUCLEOTIDE SEQUENCE [LARGE SCALE GENOMIC DNA]</scope>
    <source>
        <strain evidence="6 13">CFSAN001621</strain>
    </source>
</reference>
<dbReference type="Proteomes" id="UP001156560">
    <property type="component" value="Chromosome 1"/>
</dbReference>
<dbReference type="EMBL" id="LIRS01000018">
    <property type="protein sequence ID" value="KOY42031.1"/>
    <property type="molecule type" value="Genomic_DNA"/>
</dbReference>
<keyword evidence="1" id="KW-0812">Transmembrane</keyword>
<dbReference type="EMBL" id="JABCLB010002390">
    <property type="protein sequence ID" value="NMU86480.1"/>
    <property type="molecule type" value="Genomic_DNA"/>
</dbReference>
<dbReference type="Proteomes" id="UP001163036">
    <property type="component" value="Chromosome 1"/>
</dbReference>
<reference evidence="4" key="9">
    <citation type="submission" date="2020-09" db="EMBL/GenBank/DDBJ databases">
        <title>Genome sequence of Vibrio parahaemolyticus isolates.</title>
        <authorList>
            <person name="Hammerl J.A."/>
            <person name="Strauch E."/>
        </authorList>
    </citation>
    <scope>NUCLEOTIDE SEQUENCE</scope>
    <source>
        <strain evidence="4">17-VB00146</strain>
    </source>
</reference>
<reference evidence="7 14" key="3">
    <citation type="journal article" date="2017" name="Appl. Environ. Microbiol.">
        <title>Parallel evolution of two clades of a major Atlantic endemic Vibrio parahaemolyticus pathogen lineage by independent acquisition of related pathogenicity islands.</title>
        <authorList>
            <person name="Xu F."/>
            <person name="Gonzalez-Escalona N."/>
            <person name="Drees K.P."/>
            <person name="Sebra R.P."/>
            <person name="Cooper V.S."/>
            <person name="Jones S.H."/>
            <person name="Whistler C.A."/>
        </authorList>
    </citation>
    <scope>NUCLEOTIDE SEQUENCE [LARGE SCALE GENOMIC DNA]</scope>
    <source>
        <strain evidence="7 14">MAVP-3</strain>
    </source>
</reference>
<reference evidence="11" key="11">
    <citation type="submission" date="2022-12" db="EMBL/GenBank/DDBJ databases">
        <title>Vibrio parahaemolyticus become highly virulent by producing novel Tc toxins.</title>
        <authorList>
            <person name="Yang F."/>
            <person name="You Y."/>
            <person name="Lai Q."/>
            <person name="Xu L."/>
            <person name="Li F."/>
        </authorList>
    </citation>
    <scope>NUCLEOTIDE SEQUENCE</scope>
    <source>
        <strain evidence="11">Vp-HL-202005</strain>
    </source>
</reference>
<dbReference type="EMBL" id="CP034298">
    <property type="protein sequence ID" value="QHH08902.1"/>
    <property type="molecule type" value="Genomic_DNA"/>
</dbReference>
<reference evidence="3 12" key="1">
    <citation type="submission" date="2015-07" db="EMBL/GenBank/DDBJ databases">
        <title>Foodborne Vibrio parahaemolyticus Isolates.</title>
        <authorList>
            <person name="Ronholm J."/>
            <person name="Petronella N."/>
            <person name="Kenwell R."/>
            <person name="Banerjee S."/>
        </authorList>
    </citation>
    <scope>NUCLEOTIDE SEQUENCE [LARGE SCALE GENOMIC DNA]</scope>
    <source>
        <strain evidence="3 12">HS-06-05</strain>
    </source>
</reference>
<dbReference type="Proteomes" id="UP000518904">
    <property type="component" value="Unassembled WGS sequence"/>
</dbReference>
<dbReference type="EMBL" id="CP097355">
    <property type="protein sequence ID" value="UYV27383.1"/>
    <property type="molecule type" value="Genomic_DNA"/>
</dbReference>
<dbReference type="RefSeq" id="WP_005495828.1">
    <property type="nucleotide sequence ID" value="NZ_CAMFHI010000005.1"/>
</dbReference>
<dbReference type="Pfam" id="PF09600">
    <property type="entry name" value="Cyd_oper_YbgE"/>
    <property type="match status" value="1"/>
</dbReference>
<keyword evidence="1" id="KW-1133">Transmembrane helix</keyword>
<dbReference type="AlphaFoldDB" id="A0A072I9Y6"/>
<dbReference type="STRING" id="670.ACZ92_10930"/>
<dbReference type="Proteomes" id="UP000214596">
    <property type="component" value="Unassembled WGS sequence"/>
</dbReference>
<keyword evidence="1" id="KW-0472">Membrane</keyword>
<evidence type="ECO:0000313" key="12">
    <source>
        <dbReference type="Proteomes" id="UP000037697"/>
    </source>
</evidence>
<evidence type="ECO:0000313" key="6">
    <source>
        <dbReference type="EMBL" id="OQK02399.1"/>
    </source>
</evidence>
<evidence type="ECO:0000313" key="13">
    <source>
        <dbReference type="Proteomes" id="UP000191946"/>
    </source>
</evidence>
<evidence type="ECO:0000313" key="11">
    <source>
        <dbReference type="EMBL" id="WAT91210.1"/>
    </source>
</evidence>
<dbReference type="EMBL" id="VRMQ01000002">
    <property type="protein sequence ID" value="TXN16676.1"/>
    <property type="molecule type" value="Genomic_DNA"/>
</dbReference>
<evidence type="ECO:0000313" key="2">
    <source>
        <dbReference type="EMBL" id="HAS6679218.1"/>
    </source>
</evidence>
<reference evidence="8 16" key="5">
    <citation type="submission" date="2018-12" db="EMBL/GenBank/DDBJ databases">
        <title>Genomic insights into the evolutionary origins and pathogenicity of five Vibrio parahaemolyticus strains isolated from the shrimp with acute hepatopancreatic necrosis disease (AHPND).</title>
        <authorList>
            <person name="Yang Q."/>
            <person name="Dong X."/>
            <person name="Xie G."/>
            <person name="Fu S."/>
            <person name="Zou P."/>
            <person name="Sun J."/>
            <person name="Wang Y."/>
            <person name="Huang J."/>
        </authorList>
    </citation>
    <scope>NUCLEOTIDE SEQUENCE [LARGE SCALE GENOMIC DNA]</scope>
    <source>
        <strain evidence="8 16">20160303005-1</strain>
    </source>
</reference>
<reference evidence="9 15" key="6">
    <citation type="submission" date="2019-08" db="EMBL/GenBank/DDBJ databases">
        <title>Emerging of two pre-pandemic pathogenic O4:KUT lineages of Vibrio parahaemolyticus in coastal eastern China.</title>
        <authorList>
            <person name="Yu H."/>
        </authorList>
    </citation>
    <scope>NUCLEOTIDE SEQUENCE [LARGE SCALE GENOMIC DNA]</scope>
    <source>
        <strain evidence="9 15">HZ17-383</strain>
    </source>
</reference>
<sequence length="100" mass="11419">MSNLADKVAKFHEPMDKTLLRVLSLILGFMHVGLVMWDPEAYHQAIGGFNAVIAPALIWALCSSMVFGVGFKPRNWYWQLLFSPYFSLAILIYLTALYFM</sequence>
<dbReference type="EMBL" id="LHQV01000006">
    <property type="protein sequence ID" value="OQK02399.1"/>
    <property type="molecule type" value="Genomic_DNA"/>
</dbReference>
<evidence type="ECO:0000313" key="9">
    <source>
        <dbReference type="EMBL" id="TXN16676.1"/>
    </source>
</evidence>
<evidence type="ECO:0000313" key="4">
    <source>
        <dbReference type="EMBL" id="MCC3806338.1"/>
    </source>
</evidence>
<accession>A0A072I9Y6</accession>
<feature type="transmembrane region" description="Helical" evidence="1">
    <location>
        <begin position="49"/>
        <end position="70"/>
    </location>
</feature>
<dbReference type="OMA" id="GCVFWDP"/>
<dbReference type="EMBL" id="JACVHL010000014">
    <property type="protein sequence ID" value="MCC3806338.1"/>
    <property type="molecule type" value="Genomic_DNA"/>
</dbReference>
<evidence type="ECO:0000313" key="5">
    <source>
        <dbReference type="EMBL" id="NMU86480.1"/>
    </source>
</evidence>
<dbReference type="Proteomes" id="UP000037697">
    <property type="component" value="Unassembled WGS sequence"/>
</dbReference>
<evidence type="ECO:0000313" key="14">
    <source>
        <dbReference type="Proteomes" id="UP000214596"/>
    </source>
</evidence>
<dbReference type="EMBL" id="CP114194">
    <property type="protein sequence ID" value="WAT91210.1"/>
    <property type="molecule type" value="Genomic_DNA"/>
</dbReference>
<keyword evidence="13" id="KW-1185">Reference proteome</keyword>
<dbReference type="EMBL" id="DACQKT010000012">
    <property type="protein sequence ID" value="HAS6679218.1"/>
    <property type="molecule type" value="Genomic_DNA"/>
</dbReference>
<dbReference type="Proteomes" id="UP000321504">
    <property type="component" value="Unassembled WGS sequence"/>
</dbReference>
<organism evidence="5 17">
    <name type="scientific">Vibrio parahaemolyticus</name>
    <dbReference type="NCBI Taxonomy" id="670"/>
    <lineage>
        <taxon>Bacteria</taxon>
        <taxon>Pseudomonadati</taxon>
        <taxon>Pseudomonadota</taxon>
        <taxon>Gammaproteobacteria</taxon>
        <taxon>Vibrionales</taxon>
        <taxon>Vibrionaceae</taxon>
        <taxon>Vibrio</taxon>
    </lineage>
</organism>
<evidence type="ECO:0000313" key="17">
    <source>
        <dbReference type="Proteomes" id="UP000518904"/>
    </source>
</evidence>
<evidence type="ECO:0000313" key="15">
    <source>
        <dbReference type="Proteomes" id="UP000321504"/>
    </source>
</evidence>
<protein>
    <submittedName>
        <fullName evidence="5">Cyd operon protein YbgE</fullName>
    </submittedName>
    <submittedName>
        <fullName evidence="3">Cytochrome bd biosynthesis protein</fullName>
    </submittedName>
</protein>
<gene>
    <name evidence="5" type="primary">ybgE</name>
    <name evidence="3" type="ORF">ACX05_03060</name>
    <name evidence="6" type="ORF">AKG60_03920</name>
    <name evidence="7" type="ORF">CA163_08705</name>
    <name evidence="8" type="ORF">EHC69_05805</name>
    <name evidence="9" type="ORF">FVP01_12015</name>
    <name evidence="5" type="ORF">HKB16_26885</name>
    <name evidence="2" type="ORF">I7278_20690</name>
    <name evidence="4" type="ORF">IB292_14905</name>
    <name evidence="10" type="ORF">M5598_05320</name>
    <name evidence="11" type="ORF">O1Q84_05180</name>
</gene>
<dbReference type="NCBIfam" id="TIGR02112">
    <property type="entry name" value="cyd_oper_ybgE"/>
    <property type="match status" value="1"/>
</dbReference>
<name>A0A072I9Y6_VIBPH</name>
<evidence type="ECO:0000313" key="10">
    <source>
        <dbReference type="EMBL" id="UYV27383.1"/>
    </source>
</evidence>
<feature type="transmembrane region" description="Helical" evidence="1">
    <location>
        <begin position="20"/>
        <end position="37"/>
    </location>
</feature>
<dbReference type="Proteomes" id="UP000191946">
    <property type="component" value="Unassembled WGS sequence"/>
</dbReference>
<dbReference type="Proteomes" id="UP000726777">
    <property type="component" value="Unassembled WGS sequence"/>
</dbReference>
<evidence type="ECO:0000313" key="3">
    <source>
        <dbReference type="EMBL" id="KOY42031.1"/>
    </source>
</evidence>
<evidence type="ECO:0000313" key="8">
    <source>
        <dbReference type="EMBL" id="QHH08902.1"/>
    </source>
</evidence>
<dbReference type="GeneID" id="1188559"/>
<dbReference type="OrthoDB" id="5298003at2"/>
<evidence type="ECO:0000313" key="16">
    <source>
        <dbReference type="Proteomes" id="UP000464718"/>
    </source>
</evidence>
<feature type="transmembrane region" description="Helical" evidence="1">
    <location>
        <begin position="76"/>
        <end position="99"/>
    </location>
</feature>
<evidence type="ECO:0000313" key="7">
    <source>
        <dbReference type="EMBL" id="OXE33218.1"/>
    </source>
</evidence>
<proteinExistence type="predicted"/>
<dbReference type="EMBL" id="NIXT01000374">
    <property type="protein sequence ID" value="OXE33218.1"/>
    <property type="molecule type" value="Genomic_DNA"/>
</dbReference>
<evidence type="ECO:0000256" key="1">
    <source>
        <dbReference type="SAM" id="Phobius"/>
    </source>
</evidence>
<dbReference type="InterPro" id="IPR011846">
    <property type="entry name" value="Cyd_oper_YbgE"/>
</dbReference>
<reference evidence="2" key="4">
    <citation type="journal article" date="2018" name="Genome Biol.">
        <title>SKESA: strategic k-mer extension for scrupulous assemblies.</title>
        <authorList>
            <person name="Souvorov A."/>
            <person name="Agarwala R."/>
            <person name="Lipman D.J."/>
        </authorList>
    </citation>
    <scope>NUCLEOTIDE SEQUENCE</scope>
    <source>
        <strain evidence="2">1930</strain>
    </source>
</reference>
<reference evidence="2" key="7">
    <citation type="submission" date="2019-12" db="EMBL/GenBank/DDBJ databases">
        <authorList>
            <consortium name="NCBI Pathogen Detection Project"/>
        </authorList>
    </citation>
    <scope>NUCLEOTIDE SEQUENCE</scope>
    <source>
        <strain evidence="2">1930</strain>
    </source>
</reference>
<dbReference type="Proteomes" id="UP000856022">
    <property type="component" value="Unassembled WGS sequence"/>
</dbReference>
<reference evidence="10" key="10">
    <citation type="submission" date="2022-05" db="EMBL/GenBank/DDBJ databases">
        <title>Megaplasmid of Vibrio parahaemolyticus.</title>
        <authorList>
            <person name="Strauch E."/>
            <person name="Borowiak M."/>
        </authorList>
    </citation>
    <scope>NUCLEOTIDE SEQUENCE</scope>
    <source>
        <strain evidence="10">16-VB00198</strain>
    </source>
</reference>
<reference evidence="5 17" key="8">
    <citation type="submission" date="2020-04" db="EMBL/GenBank/DDBJ databases">
        <title>Whole-genome sequencing of Vibrio spp. from China reveals different genetic environments of blaCTX-M-14 among diverse lineages.</title>
        <authorList>
            <person name="Zheng Z."/>
            <person name="Ye L."/>
            <person name="Chen S."/>
        </authorList>
    </citation>
    <scope>NUCLEOTIDE SEQUENCE [LARGE SCALE GENOMIC DNA]</scope>
    <source>
        <strain evidence="5 17">Vb0551</strain>
    </source>
</reference>